<evidence type="ECO:0000313" key="3">
    <source>
        <dbReference type="EMBL" id="GAA0604296.1"/>
    </source>
</evidence>
<dbReference type="InterPro" id="IPR011990">
    <property type="entry name" value="TPR-like_helical_dom_sf"/>
</dbReference>
<evidence type="ECO:0000259" key="2">
    <source>
        <dbReference type="SMART" id="SM01043"/>
    </source>
</evidence>
<dbReference type="SMART" id="SM01043">
    <property type="entry name" value="BTAD"/>
    <property type="match status" value="1"/>
</dbReference>
<dbReference type="Gene3D" id="1.10.10.10">
    <property type="entry name" value="Winged helix-like DNA-binding domain superfamily/Winged helix DNA-binding domain"/>
    <property type="match status" value="1"/>
</dbReference>
<evidence type="ECO:0000256" key="1">
    <source>
        <dbReference type="SAM" id="MobiDB-lite"/>
    </source>
</evidence>
<dbReference type="Pfam" id="PF03704">
    <property type="entry name" value="BTAD"/>
    <property type="match status" value="1"/>
</dbReference>
<dbReference type="PANTHER" id="PTHR35807">
    <property type="entry name" value="TRANSCRIPTIONAL REGULATOR REDD-RELATED"/>
    <property type="match status" value="1"/>
</dbReference>
<evidence type="ECO:0000313" key="4">
    <source>
        <dbReference type="Proteomes" id="UP001501588"/>
    </source>
</evidence>
<name>A0ABN1G518_9PROT</name>
<proteinExistence type="predicted"/>
<sequence>MPLRLSARPPLMIHVLGHLRVSCDGREVRIRSRKAGAVLAYLALEEAGAATRERLVGLLWSEAEEEKARASLRQVVHELREALQAAGFSSLQAGRATLGLDAHGTILDAREVLRQAEAGTVHPLLLDVPHLDEMLLIGLEDLDPAFRVWLMARRQAVHDRLLRVLETMLRQEGVARLGRRQAARAILHLDPTHEEACRALMRDCAEAGDPVAALRAYEALWRVLAEDYDTEPTLATQQLVADIKLGRLEPPPQQQGRPEAPPLPHAAAPAGPRPAPSAPAASTPTVPPRIALLVEPFAVHGVGPDRQHLVQGFRHDLIARLVRFREWFVVDGPTLPPPDQTRARVSGRYRIGASAYSAGERISMALTLAEQESGIFVWSERLELSLDGWFEAQQHVLRRIAIALNMQISSARLARLAGEPDVTLEGYDRWLRCQQMVLSFSHRDWDRAFGMLEEMAARTPAFAPTYSHLAQLDNLAHIIRPGTHRARAREQRALANARRAVELDPMDSRSQLHLGWSLTMAGQHAQADVPMRLALELNPDDSWLVISLALFHAFNGEHELAETLGRQSLRMTLVPSAAHWAYEVTNAYLRGDDAAALEACDRSADVIRTMQAWRAAALHNLGRRQEAAAAAERFCTTVSACWYGQSAPTPETITRWLLHLYPIRRPDDWERLRRGVAGAGLPTAGAAHGGWYDAAF</sequence>
<dbReference type="InterPro" id="IPR005158">
    <property type="entry name" value="BTAD"/>
</dbReference>
<dbReference type="SUPFAM" id="SSF48452">
    <property type="entry name" value="TPR-like"/>
    <property type="match status" value="2"/>
</dbReference>
<comment type="caution">
    <text evidence="3">The sequence shown here is derived from an EMBL/GenBank/DDBJ whole genome shotgun (WGS) entry which is preliminary data.</text>
</comment>
<feature type="domain" description="Bacterial transcriptional activator" evidence="2">
    <location>
        <begin position="107"/>
        <end position="244"/>
    </location>
</feature>
<keyword evidence="4" id="KW-1185">Reference proteome</keyword>
<dbReference type="InterPro" id="IPR036388">
    <property type="entry name" value="WH-like_DNA-bd_sf"/>
</dbReference>
<dbReference type="SUPFAM" id="SSF46894">
    <property type="entry name" value="C-terminal effector domain of the bipartite response regulators"/>
    <property type="match status" value="1"/>
</dbReference>
<dbReference type="Proteomes" id="UP001501588">
    <property type="component" value="Unassembled WGS sequence"/>
</dbReference>
<dbReference type="Gene3D" id="1.25.40.10">
    <property type="entry name" value="Tetratricopeptide repeat domain"/>
    <property type="match status" value="2"/>
</dbReference>
<gene>
    <name evidence="3" type="ORF">GCM10009416_47380</name>
</gene>
<dbReference type="EMBL" id="BAAAFZ010000094">
    <property type="protein sequence ID" value="GAA0604296.1"/>
    <property type="molecule type" value="Genomic_DNA"/>
</dbReference>
<organism evidence="3 4">
    <name type="scientific">Craurococcus roseus</name>
    <dbReference type="NCBI Taxonomy" id="77585"/>
    <lineage>
        <taxon>Bacteria</taxon>
        <taxon>Pseudomonadati</taxon>
        <taxon>Pseudomonadota</taxon>
        <taxon>Alphaproteobacteria</taxon>
        <taxon>Acetobacterales</taxon>
        <taxon>Acetobacteraceae</taxon>
        <taxon>Craurococcus</taxon>
    </lineage>
</organism>
<dbReference type="InterPro" id="IPR016032">
    <property type="entry name" value="Sig_transdc_resp-reg_C-effctor"/>
</dbReference>
<accession>A0ABN1G518</accession>
<protein>
    <recommendedName>
        <fullName evidence="2">Bacterial transcriptional activator domain-containing protein</fullName>
    </recommendedName>
</protein>
<feature type="region of interest" description="Disordered" evidence="1">
    <location>
        <begin position="248"/>
        <end position="284"/>
    </location>
</feature>
<reference evidence="3 4" key="1">
    <citation type="journal article" date="2019" name="Int. J. Syst. Evol. Microbiol.">
        <title>The Global Catalogue of Microorganisms (GCM) 10K type strain sequencing project: providing services to taxonomists for standard genome sequencing and annotation.</title>
        <authorList>
            <consortium name="The Broad Institute Genomics Platform"/>
            <consortium name="The Broad Institute Genome Sequencing Center for Infectious Disease"/>
            <person name="Wu L."/>
            <person name="Ma J."/>
        </authorList>
    </citation>
    <scope>NUCLEOTIDE SEQUENCE [LARGE SCALE GENOMIC DNA]</scope>
    <source>
        <strain evidence="3 4">JCM 9933</strain>
    </source>
</reference>
<feature type="compositionally biased region" description="Pro residues" evidence="1">
    <location>
        <begin position="249"/>
        <end position="264"/>
    </location>
</feature>
<dbReference type="InterPro" id="IPR051677">
    <property type="entry name" value="AfsR-DnrI-RedD_regulator"/>
</dbReference>